<dbReference type="PANTHER" id="PTHR11358:SF26">
    <property type="entry name" value="GUANIDINO ACID HYDROLASE, MITOCHONDRIAL"/>
    <property type="match status" value="1"/>
</dbReference>
<feature type="binding site" evidence="4">
    <location>
        <position position="205"/>
    </location>
    <ligand>
        <name>Mn(2+)</name>
        <dbReference type="ChEBI" id="CHEBI:29035"/>
        <label>1</label>
    </ligand>
</feature>
<evidence type="ECO:0000256" key="3">
    <source>
        <dbReference type="ARBA" id="ARBA00022801"/>
    </source>
</evidence>
<dbReference type="NCBIfam" id="TIGR01230">
    <property type="entry name" value="agmatinase"/>
    <property type="match status" value="1"/>
</dbReference>
<comment type="caution">
    <text evidence="5">The sequence shown here is derived from an EMBL/GenBank/DDBJ whole genome shotgun (WGS) entry which is preliminary data.</text>
</comment>
<evidence type="ECO:0000256" key="1">
    <source>
        <dbReference type="ARBA" id="ARBA00009227"/>
    </source>
</evidence>
<reference evidence="5" key="1">
    <citation type="submission" date="2019-03" db="EMBL/GenBank/DDBJ databases">
        <title>Lake Tanganyika Metagenome-Assembled Genomes (MAGs).</title>
        <authorList>
            <person name="Tran P."/>
        </authorList>
    </citation>
    <scope>NUCLEOTIDE SEQUENCE</scope>
    <source>
        <strain evidence="5">K_DeepCast_150m_m2_040</strain>
    </source>
</reference>
<dbReference type="PIRSF" id="PIRSF036979">
    <property type="entry name" value="Arginase"/>
    <property type="match status" value="1"/>
</dbReference>
<feature type="binding site" evidence="4">
    <location>
        <position position="126"/>
    </location>
    <ligand>
        <name>Mn(2+)</name>
        <dbReference type="ChEBI" id="CHEBI:29035"/>
        <label>2</label>
    </ligand>
</feature>
<dbReference type="Gene3D" id="3.40.800.10">
    <property type="entry name" value="Ureohydrolase domain"/>
    <property type="match status" value="1"/>
</dbReference>
<protein>
    <submittedName>
        <fullName evidence="5">Agmatinase</fullName>
        <ecNumber evidence="5">3.5.3.11</ecNumber>
    </submittedName>
</protein>
<dbReference type="Proteomes" id="UP000779900">
    <property type="component" value="Unassembled WGS sequence"/>
</dbReference>
<dbReference type="GO" id="GO:0046872">
    <property type="term" value="F:metal ion binding"/>
    <property type="evidence" value="ECO:0007669"/>
    <property type="project" value="UniProtKB-KW"/>
</dbReference>
<evidence type="ECO:0000256" key="4">
    <source>
        <dbReference type="PIRSR" id="PIRSR036979-1"/>
    </source>
</evidence>
<feature type="binding site" evidence="4">
    <location>
        <position position="128"/>
    </location>
    <ligand>
        <name>Mn(2+)</name>
        <dbReference type="ChEBI" id="CHEBI:29035"/>
        <label>1</label>
    </ligand>
</feature>
<name>A0A938BTU9_UNCW3</name>
<dbReference type="GO" id="GO:0033389">
    <property type="term" value="P:putrescine biosynthetic process from arginine, via agmatine"/>
    <property type="evidence" value="ECO:0007669"/>
    <property type="project" value="TreeGrafter"/>
</dbReference>
<dbReference type="InterPro" id="IPR005925">
    <property type="entry name" value="Agmatinase-rel"/>
</dbReference>
<dbReference type="InterPro" id="IPR023696">
    <property type="entry name" value="Ureohydrolase_dom_sf"/>
</dbReference>
<proteinExistence type="inferred from homology"/>
<accession>A0A938BTU9</accession>
<organism evidence="5 6">
    <name type="scientific">candidate division WOR-3 bacterium</name>
    <dbReference type="NCBI Taxonomy" id="2052148"/>
    <lineage>
        <taxon>Bacteria</taxon>
        <taxon>Bacteria division WOR-3</taxon>
    </lineage>
</organism>
<evidence type="ECO:0000256" key="2">
    <source>
        <dbReference type="ARBA" id="ARBA00022723"/>
    </source>
</evidence>
<keyword evidence="3 5" id="KW-0378">Hydrolase</keyword>
<dbReference type="AlphaFoldDB" id="A0A938BTU9"/>
<dbReference type="EMBL" id="VGIR01000023">
    <property type="protein sequence ID" value="MBM3331243.1"/>
    <property type="molecule type" value="Genomic_DNA"/>
</dbReference>
<dbReference type="PROSITE" id="PS51409">
    <property type="entry name" value="ARGINASE_2"/>
    <property type="match status" value="1"/>
</dbReference>
<dbReference type="InterPro" id="IPR006035">
    <property type="entry name" value="Ureohydrolase"/>
</dbReference>
<feature type="binding site" evidence="4">
    <location>
        <position position="203"/>
    </location>
    <ligand>
        <name>Mn(2+)</name>
        <dbReference type="ChEBI" id="CHEBI:29035"/>
        <label>1</label>
    </ligand>
</feature>
<dbReference type="PANTHER" id="PTHR11358">
    <property type="entry name" value="ARGINASE/AGMATINASE"/>
    <property type="match status" value="1"/>
</dbReference>
<dbReference type="CDD" id="cd11593">
    <property type="entry name" value="Agmatinase-like_2"/>
    <property type="match status" value="1"/>
</dbReference>
<dbReference type="EC" id="3.5.3.11" evidence="5"/>
<sequence>MALYYATAGASDASVIVVGMPLDRTSSFVPGARFGPDAIRAAADNIESFSPFQKRDISGTNIHDAGNLAFTFPTPAAPLDLIAETTRRSTASGAKQLALGGEHTITAPIIAELARGLPDLCVIQYDAHSDLRQDFLGERVCHATAMARVLDTIPRERLFQLGIRSFSHAAEMSERNVFPFEVLTPVKQVLSAIGDRPVYVTLDIDVLDPGAMPDVQTPQPGGCSYRDLALSLAGLAGLRVVGCDLVEVCPRAMQPSAGAATAAELTRELCLLLSTTQ</sequence>
<evidence type="ECO:0000313" key="5">
    <source>
        <dbReference type="EMBL" id="MBM3331243.1"/>
    </source>
</evidence>
<dbReference type="GO" id="GO:0008783">
    <property type="term" value="F:agmatinase activity"/>
    <property type="evidence" value="ECO:0007669"/>
    <property type="project" value="UniProtKB-EC"/>
</dbReference>
<dbReference type="Pfam" id="PF00491">
    <property type="entry name" value="Arginase"/>
    <property type="match status" value="1"/>
</dbReference>
<feature type="binding site" evidence="4">
    <location>
        <position position="103"/>
    </location>
    <ligand>
        <name>Mn(2+)</name>
        <dbReference type="ChEBI" id="CHEBI:29035"/>
        <label>1</label>
    </ligand>
</feature>
<gene>
    <name evidence="5" type="primary">speB</name>
    <name evidence="5" type="ORF">FJY68_05235</name>
</gene>
<keyword evidence="4" id="KW-0464">Manganese</keyword>
<keyword evidence="2 4" id="KW-0479">Metal-binding</keyword>
<dbReference type="SUPFAM" id="SSF52768">
    <property type="entry name" value="Arginase/deacetylase"/>
    <property type="match status" value="1"/>
</dbReference>
<evidence type="ECO:0000313" key="6">
    <source>
        <dbReference type="Proteomes" id="UP000779900"/>
    </source>
</evidence>
<comment type="cofactor">
    <cofactor evidence="4">
        <name>Mn(2+)</name>
        <dbReference type="ChEBI" id="CHEBI:29035"/>
    </cofactor>
    <text evidence="4">Binds 2 manganese ions per subunit.</text>
</comment>
<comment type="similarity">
    <text evidence="1">Belongs to the arginase family. Agmatinase subfamily.</text>
</comment>
<feature type="binding site" evidence="4">
    <location>
        <position position="130"/>
    </location>
    <ligand>
        <name>Mn(2+)</name>
        <dbReference type="ChEBI" id="CHEBI:29035"/>
        <label>1</label>
    </ligand>
</feature>